<keyword evidence="1" id="KW-0472">Membrane</keyword>
<feature type="chain" id="PRO_5043528011" evidence="2">
    <location>
        <begin position="21"/>
        <end position="617"/>
    </location>
</feature>
<keyword evidence="1" id="KW-1133">Transmembrane helix</keyword>
<gene>
    <name evidence="3" type="ORF">GSLYS_00002548001</name>
</gene>
<feature type="transmembrane region" description="Helical" evidence="1">
    <location>
        <begin position="263"/>
        <end position="287"/>
    </location>
</feature>
<name>A0AAV2H4B8_LYMST</name>
<feature type="signal peptide" evidence="2">
    <location>
        <begin position="1"/>
        <end position="20"/>
    </location>
</feature>
<evidence type="ECO:0000256" key="2">
    <source>
        <dbReference type="SAM" id="SignalP"/>
    </source>
</evidence>
<evidence type="ECO:0000313" key="4">
    <source>
        <dbReference type="Proteomes" id="UP001497497"/>
    </source>
</evidence>
<proteinExistence type="predicted"/>
<evidence type="ECO:0000256" key="1">
    <source>
        <dbReference type="SAM" id="Phobius"/>
    </source>
</evidence>
<keyword evidence="1" id="KW-0812">Transmembrane</keyword>
<protein>
    <submittedName>
        <fullName evidence="3">Uncharacterized protein</fullName>
    </submittedName>
</protein>
<dbReference type="AlphaFoldDB" id="A0AAV2H4B8"/>
<sequence>MLSLSNYLLFSILLLSDSLSDPRADMMQFKEKRCLTMCENETFITTDTCEFTCVVYLEGFPGNSYATFLLREKTDRFAKEIFSLEPYSDCKRFMNKTAHECTALNDTVFSLSVRLNASIDYDEAEITCKLQIPGTNIISRKFQHFPKVFDSRNATWILKVNGNTIPSENCSTSISSMNLTLEFYCLSIARPCLISILVNETSHTVDGKDKVVFNTLLKEDVVVSIKFAACKLEKCYNYISCKIRPDTSLIKTSELIPANKKNLIVILVPSLCFATLILITTGIILFIRKKKKENKTLLSDEAKQFDLTSKLLKGNENENDQIMYETENGANDYKSLHNNCKKSHEEYSDLKKKNNFVINTKQKYFELDKLYDLIKSMVPLTVKITVKTDKTNDNVIKTGTGWVERVIRHHKKNNVPCVCNKCATKQKPSKEWRELFVYTSTHVVSNNDEAMRTTCIFFYDNENSNTFELSSFKKEKRFVDCQTFLMKYVTCDKNEVEKLDKVYADYNRWRDIHKKISERNRDEKQNQKIVCIVSHVHGGPKKISVGHWVERILNEKNKKDTIDEVTRYTYTASTCPGSAGAYVCILGKDHRMWTTHHLHCGVDAENKNFSTFAIDWA</sequence>
<keyword evidence="2" id="KW-0732">Signal</keyword>
<keyword evidence="4" id="KW-1185">Reference proteome</keyword>
<evidence type="ECO:0000313" key="3">
    <source>
        <dbReference type="EMBL" id="CAL1528378.1"/>
    </source>
</evidence>
<dbReference type="EMBL" id="CAXITT010000032">
    <property type="protein sequence ID" value="CAL1528378.1"/>
    <property type="molecule type" value="Genomic_DNA"/>
</dbReference>
<organism evidence="3 4">
    <name type="scientific">Lymnaea stagnalis</name>
    <name type="common">Great pond snail</name>
    <name type="synonym">Helix stagnalis</name>
    <dbReference type="NCBI Taxonomy" id="6523"/>
    <lineage>
        <taxon>Eukaryota</taxon>
        <taxon>Metazoa</taxon>
        <taxon>Spiralia</taxon>
        <taxon>Lophotrochozoa</taxon>
        <taxon>Mollusca</taxon>
        <taxon>Gastropoda</taxon>
        <taxon>Heterobranchia</taxon>
        <taxon>Euthyneura</taxon>
        <taxon>Panpulmonata</taxon>
        <taxon>Hygrophila</taxon>
        <taxon>Lymnaeoidea</taxon>
        <taxon>Lymnaeidae</taxon>
        <taxon>Lymnaea</taxon>
    </lineage>
</organism>
<dbReference type="Proteomes" id="UP001497497">
    <property type="component" value="Unassembled WGS sequence"/>
</dbReference>
<accession>A0AAV2H4B8</accession>
<reference evidence="3 4" key="1">
    <citation type="submission" date="2024-04" db="EMBL/GenBank/DDBJ databases">
        <authorList>
            <consortium name="Genoscope - CEA"/>
            <person name="William W."/>
        </authorList>
    </citation>
    <scope>NUCLEOTIDE SEQUENCE [LARGE SCALE GENOMIC DNA]</scope>
</reference>
<comment type="caution">
    <text evidence="3">The sequence shown here is derived from an EMBL/GenBank/DDBJ whole genome shotgun (WGS) entry which is preliminary data.</text>
</comment>